<evidence type="ECO:0000256" key="2">
    <source>
        <dbReference type="ARBA" id="ARBA00022741"/>
    </source>
</evidence>
<dbReference type="InterPro" id="IPR000719">
    <property type="entry name" value="Prot_kinase_dom"/>
</dbReference>
<dbReference type="PANTHER" id="PTHR43289:SF34">
    <property type="entry name" value="SERINE_THREONINE-PROTEIN KINASE YBDM-RELATED"/>
    <property type="match status" value="1"/>
</dbReference>
<feature type="region of interest" description="Disordered" evidence="6">
    <location>
        <begin position="297"/>
        <end position="343"/>
    </location>
</feature>
<gene>
    <name evidence="8" type="ORF">RNC47_14655</name>
</gene>
<sequence>MEQLTPKDPDRIGPYRLLGRLGEGGMGTVYLGRSGRGRTVAVKTILTSLASDPEFRRRFDREIAAARRVGGEWTAPVLDADTGAESPWVATAYIPGPSLFQVVGEHGTLPVPAALLLAGGMARALSAVHAAGVLHRDLKPSNVLLTFDGPRVIDFGVARALDPAPGDRITRTGTVVGSPGFMSPEQVEGGRLTPASDVFGLGSLLTYAVTGRTPFGALDTSPHLLTYRIVHEPPELDRVPDELRELIGGCLARDPAARTPLAELLRQPAPDGRPWLPPEVVQRIGRTAQALLALEHSQPTRPLALAPPKSTEPAAPDASPTAVLPLPPPPSAPPATAPTPAARRGRRWPLLALAGTALAAVLGLATVVALAGDDGPDDDGAARTPESTATTPAGPAAVAEGYLGAWQGEYGTEGEPGWKALWLEIGQASAGERLGRAVVTYMDSMCVYDIRLESPHEDRLDYTEVAERSVPESEAAENCRADGVVRSLTLLPDGDLRWSGGGQETSLARATTGGTGAVPADLVRSWRDAYTTEEGAEGLDEVIIEQGAVGDTVWRWTWRLDGQTCVTENQLAAVRGDELLLSPDLLIDQESDDSCAAQDSSWVRTGPDGTLYIRWTSSPDDEPYPVEND</sequence>
<dbReference type="SMART" id="SM00220">
    <property type="entry name" value="S_TKc"/>
    <property type="match status" value="1"/>
</dbReference>
<dbReference type="Pfam" id="PF00069">
    <property type="entry name" value="Pkinase"/>
    <property type="match status" value="1"/>
</dbReference>
<dbReference type="Gene3D" id="3.30.200.20">
    <property type="entry name" value="Phosphorylase Kinase, domain 1"/>
    <property type="match status" value="1"/>
</dbReference>
<keyword evidence="1 8" id="KW-0808">Transferase</keyword>
<evidence type="ECO:0000256" key="1">
    <source>
        <dbReference type="ARBA" id="ARBA00022679"/>
    </source>
</evidence>
<dbReference type="SUPFAM" id="SSF56112">
    <property type="entry name" value="Protein kinase-like (PK-like)"/>
    <property type="match status" value="1"/>
</dbReference>
<evidence type="ECO:0000313" key="8">
    <source>
        <dbReference type="EMBL" id="MDT0319580.1"/>
    </source>
</evidence>
<dbReference type="PANTHER" id="PTHR43289">
    <property type="entry name" value="MITOGEN-ACTIVATED PROTEIN KINASE KINASE KINASE 20-RELATED"/>
    <property type="match status" value="1"/>
</dbReference>
<dbReference type="GO" id="GO:0004674">
    <property type="term" value="F:protein serine/threonine kinase activity"/>
    <property type="evidence" value="ECO:0007669"/>
    <property type="project" value="UniProtKB-EC"/>
</dbReference>
<protein>
    <submittedName>
        <fullName evidence="8">Serine/threonine-protein kinase</fullName>
        <ecNumber evidence="8">2.7.11.1</ecNumber>
    </submittedName>
</protein>
<accession>A0ABU2LQ03</accession>
<evidence type="ECO:0000313" key="9">
    <source>
        <dbReference type="Proteomes" id="UP001183420"/>
    </source>
</evidence>
<dbReference type="PROSITE" id="PS00108">
    <property type="entry name" value="PROTEIN_KINASE_ST"/>
    <property type="match status" value="1"/>
</dbReference>
<keyword evidence="9" id="KW-1185">Reference proteome</keyword>
<evidence type="ECO:0000256" key="4">
    <source>
        <dbReference type="ARBA" id="ARBA00022840"/>
    </source>
</evidence>
<dbReference type="Gene3D" id="1.10.510.10">
    <property type="entry name" value="Transferase(Phosphotransferase) domain 1"/>
    <property type="match status" value="1"/>
</dbReference>
<comment type="caution">
    <text evidence="8">The sequence shown here is derived from an EMBL/GenBank/DDBJ whole genome shotgun (WGS) entry which is preliminary data.</text>
</comment>
<feature type="compositionally biased region" description="Pro residues" evidence="6">
    <location>
        <begin position="325"/>
        <end position="337"/>
    </location>
</feature>
<dbReference type="EC" id="2.7.11.1" evidence="8"/>
<dbReference type="RefSeq" id="WP_311598974.1">
    <property type="nucleotide sequence ID" value="NZ_JAVREM010000015.1"/>
</dbReference>
<dbReference type="InterPro" id="IPR017441">
    <property type="entry name" value="Protein_kinase_ATP_BS"/>
</dbReference>
<dbReference type="CDD" id="cd14014">
    <property type="entry name" value="STKc_PknB_like"/>
    <property type="match status" value="1"/>
</dbReference>
<dbReference type="InterPro" id="IPR011009">
    <property type="entry name" value="Kinase-like_dom_sf"/>
</dbReference>
<dbReference type="Proteomes" id="UP001183420">
    <property type="component" value="Unassembled WGS sequence"/>
</dbReference>
<keyword evidence="3 8" id="KW-0418">Kinase</keyword>
<dbReference type="InterPro" id="IPR008271">
    <property type="entry name" value="Ser/Thr_kinase_AS"/>
</dbReference>
<feature type="compositionally biased region" description="Low complexity" evidence="6">
    <location>
        <begin position="382"/>
        <end position="395"/>
    </location>
</feature>
<reference evidence="9" key="1">
    <citation type="submission" date="2023-07" db="EMBL/GenBank/DDBJ databases">
        <title>30 novel species of actinomycetes from the DSMZ collection.</title>
        <authorList>
            <person name="Nouioui I."/>
        </authorList>
    </citation>
    <scope>NUCLEOTIDE SEQUENCE [LARGE SCALE GENOMIC DNA]</scope>
    <source>
        <strain evidence="9">DSM 44918</strain>
    </source>
</reference>
<dbReference type="EMBL" id="JAVREM010000015">
    <property type="protein sequence ID" value="MDT0319580.1"/>
    <property type="molecule type" value="Genomic_DNA"/>
</dbReference>
<proteinExistence type="predicted"/>
<evidence type="ECO:0000256" key="3">
    <source>
        <dbReference type="ARBA" id="ARBA00022777"/>
    </source>
</evidence>
<name>A0ABU2LQ03_9ACTN</name>
<feature type="binding site" evidence="5">
    <location>
        <position position="43"/>
    </location>
    <ligand>
        <name>ATP</name>
        <dbReference type="ChEBI" id="CHEBI:30616"/>
    </ligand>
</feature>
<organism evidence="8 9">
    <name type="scientific">Streptomyces millisiae</name>
    <dbReference type="NCBI Taxonomy" id="3075542"/>
    <lineage>
        <taxon>Bacteria</taxon>
        <taxon>Bacillati</taxon>
        <taxon>Actinomycetota</taxon>
        <taxon>Actinomycetes</taxon>
        <taxon>Kitasatosporales</taxon>
        <taxon>Streptomycetaceae</taxon>
        <taxon>Streptomyces</taxon>
    </lineage>
</organism>
<keyword evidence="4 5" id="KW-0067">ATP-binding</keyword>
<keyword evidence="2 5" id="KW-0547">Nucleotide-binding</keyword>
<evidence type="ECO:0000256" key="6">
    <source>
        <dbReference type="SAM" id="MobiDB-lite"/>
    </source>
</evidence>
<dbReference type="PROSITE" id="PS00107">
    <property type="entry name" value="PROTEIN_KINASE_ATP"/>
    <property type="match status" value="1"/>
</dbReference>
<evidence type="ECO:0000256" key="5">
    <source>
        <dbReference type="PROSITE-ProRule" id="PRU10141"/>
    </source>
</evidence>
<feature type="region of interest" description="Disordered" evidence="6">
    <location>
        <begin position="376"/>
        <end position="395"/>
    </location>
</feature>
<feature type="domain" description="Protein kinase" evidence="7">
    <location>
        <begin position="15"/>
        <end position="276"/>
    </location>
</feature>
<dbReference type="PROSITE" id="PS50011">
    <property type="entry name" value="PROTEIN_KINASE_DOM"/>
    <property type="match status" value="1"/>
</dbReference>
<evidence type="ECO:0000259" key="7">
    <source>
        <dbReference type="PROSITE" id="PS50011"/>
    </source>
</evidence>